<keyword evidence="2" id="KW-0547">Nucleotide-binding</keyword>
<evidence type="ECO:0000313" key="4">
    <source>
        <dbReference type="EMBL" id="MCC5447158.1"/>
    </source>
</evidence>
<name>A0A2T9WKB8_NANST</name>
<dbReference type="Gene3D" id="3.30.470.20">
    <property type="entry name" value="ATP-grasp fold, B domain"/>
    <property type="match status" value="1"/>
</dbReference>
<protein>
    <submittedName>
        <fullName evidence="4">Acetate--CoA ligase family protein</fullName>
    </submittedName>
</protein>
<dbReference type="InterPro" id="IPR051538">
    <property type="entry name" value="Acyl-CoA_Synth/Transferase"/>
</dbReference>
<dbReference type="PANTHER" id="PTHR43334">
    <property type="entry name" value="ACETATE--COA LIGASE [ADP-FORMING]"/>
    <property type="match status" value="1"/>
</dbReference>
<dbReference type="GO" id="GO:0016874">
    <property type="term" value="F:ligase activity"/>
    <property type="evidence" value="ECO:0007669"/>
    <property type="project" value="UniProtKB-KW"/>
</dbReference>
<proteinExistence type="predicted"/>
<dbReference type="Proteomes" id="UP000245509">
    <property type="component" value="Unassembled WGS sequence"/>
</dbReference>
<dbReference type="SUPFAM" id="SSF56059">
    <property type="entry name" value="Glutathione synthetase ATP-binding domain-like"/>
    <property type="match status" value="1"/>
</dbReference>
<evidence type="ECO:0000256" key="3">
    <source>
        <dbReference type="ARBA" id="ARBA00022840"/>
    </source>
</evidence>
<evidence type="ECO:0000256" key="2">
    <source>
        <dbReference type="ARBA" id="ARBA00022741"/>
    </source>
</evidence>
<dbReference type="PANTHER" id="PTHR43334:SF1">
    <property type="entry name" value="3-HYDROXYPROPIONATE--COA LIGASE [ADP-FORMING]"/>
    <property type="match status" value="1"/>
</dbReference>
<organism evidence="5">
    <name type="scientific">Nanobsidianus stetteri</name>
    <dbReference type="NCBI Taxonomy" id="1294122"/>
    <lineage>
        <taxon>Archaea</taxon>
        <taxon>Nanobdellota</taxon>
        <taxon>Candidatus Nanoarchaeia</taxon>
        <taxon>Nanoarchaeales</taxon>
        <taxon>Nanopusillaceae</taxon>
        <taxon>Candidatus Nanobsidianus</taxon>
    </lineage>
</organism>
<keyword evidence="1 4" id="KW-0436">Ligase</keyword>
<reference evidence="5" key="2">
    <citation type="submission" date="2017-05" db="EMBL/GenBank/DDBJ databases">
        <authorList>
            <person name="Song R."/>
            <person name="Chenine A.L."/>
            <person name="Ruprecht R.M."/>
        </authorList>
    </citation>
    <scope>NUCLEOTIDE SEQUENCE</scope>
    <source>
        <strain evidence="5">SCGC AB-777_F03</strain>
    </source>
</reference>
<comment type="caution">
    <text evidence="5">The sequence shown here is derived from an EMBL/GenBank/DDBJ whole genome shotgun (WGS) entry which is preliminary data.</text>
</comment>
<sequence>MLSEGFELLEKYGIKIPKYWVNEIPLHSNFPLVIKADLNHKTDLGAVKLNIQNYSELKKYYEEFRKKFNTNIIIQEQIIGEFNEVIIGIKYDKIFGDICLIGIGGIYTELLKDFIILSLPFDIYILEKRLRDLKLYPMLNGYRNRPKVNVNLLYENVMKLYELYKKEKLLEIEVNPLLINEKESYAVDIRFVKQ</sequence>
<dbReference type="AlphaFoldDB" id="A0A2T9WKB8"/>
<dbReference type="EMBL" id="QEFP02000012">
    <property type="protein sequence ID" value="MCC5447158.1"/>
    <property type="molecule type" value="Genomic_DNA"/>
</dbReference>
<gene>
    <name evidence="4" type="ORF">DDW03_001945</name>
    <name evidence="5" type="ORF">DDW03_02880</name>
</gene>
<reference evidence="4" key="3">
    <citation type="submission" date="2017-05" db="EMBL/GenBank/DDBJ databases">
        <authorList>
            <person name="Munson-Mcgee J.H."/>
        </authorList>
    </citation>
    <scope>NUCLEOTIDE SEQUENCE</scope>
    <source>
        <strain evidence="4">SCGC AB-777_F03</strain>
    </source>
</reference>
<reference evidence="4" key="4">
    <citation type="submission" date="2021-11" db="EMBL/GenBank/DDBJ databases">
        <authorList>
            <person name="Munson-Mcgee J."/>
            <person name="Field E."/>
            <person name="Bateson M."/>
            <person name="Rooney C."/>
            <person name="Stepanauskas R."/>
            <person name="Young M."/>
        </authorList>
    </citation>
    <scope>NUCLEOTIDE SEQUENCE</scope>
    <source>
        <strain evidence="4">SCGC AB-777_F03</strain>
    </source>
</reference>
<dbReference type="InterPro" id="IPR013815">
    <property type="entry name" value="ATP_grasp_subdomain_1"/>
</dbReference>
<evidence type="ECO:0000256" key="1">
    <source>
        <dbReference type="ARBA" id="ARBA00022598"/>
    </source>
</evidence>
<evidence type="ECO:0000313" key="5">
    <source>
        <dbReference type="EMBL" id="PVU68276.1"/>
    </source>
</evidence>
<reference evidence="5" key="1">
    <citation type="journal article" date="2015" name="Appl. Environ. Microbiol.">
        <title>Nanoarchaeota, Their Sulfolobales Host, and Nanoarchaeota Virus Distribution across Yellowstone National Park Hot Springs.</title>
        <authorList>
            <person name="Munson-McGee J.H."/>
            <person name="Field E.K."/>
            <person name="Bateson M."/>
            <person name="Rooney C."/>
            <person name="Stepanauskas R."/>
            <person name="Young M.J."/>
        </authorList>
    </citation>
    <scope>NUCLEOTIDE SEQUENCE [LARGE SCALE GENOMIC DNA]</scope>
    <source>
        <strain evidence="5">SCGC AB-777_F03</strain>
    </source>
</reference>
<dbReference type="Pfam" id="PF13549">
    <property type="entry name" value="ATP-grasp_5"/>
    <property type="match status" value="1"/>
</dbReference>
<accession>A0A2T9WKB8</accession>
<dbReference type="RefSeq" id="WP_228615383.1">
    <property type="nucleotide sequence ID" value="NZ_QEFP02000012.1"/>
</dbReference>
<keyword evidence="3" id="KW-0067">ATP-binding</keyword>
<dbReference type="Gene3D" id="3.30.1490.20">
    <property type="entry name" value="ATP-grasp fold, A domain"/>
    <property type="match status" value="1"/>
</dbReference>
<dbReference type="EMBL" id="QEFP01000024">
    <property type="protein sequence ID" value="PVU68276.1"/>
    <property type="molecule type" value="Genomic_DNA"/>
</dbReference>
<dbReference type="GO" id="GO:0005524">
    <property type="term" value="F:ATP binding"/>
    <property type="evidence" value="ECO:0007669"/>
    <property type="project" value="UniProtKB-KW"/>
</dbReference>